<dbReference type="InParanoid" id="A0A1W4XEI9"/>
<dbReference type="SMART" id="SM01278">
    <property type="entry name" value="MAPKK1_Int"/>
    <property type="match status" value="1"/>
</dbReference>
<dbReference type="KEGG" id="apln:108741063"/>
<accession>A0A1W4XEI9</accession>
<dbReference type="CTD" id="8649"/>
<dbReference type="PANTHER" id="PTHR13378">
    <property type="entry name" value="REGULATOR COMPLEX PROTEIN LAMTOR3"/>
    <property type="match status" value="1"/>
</dbReference>
<sequence length="126" mass="13803">MVEEIKKNILQMIQKVPGVYSVLITDRDGVQVLKVNTDKAPEIPMRPGFLSTFALAVDQGGKLGLGKTKTLICSYPQYLIVQMNKLPLVVTFIANNSCNVGHILALEKQIEPTLSVLSLAVGETYM</sequence>
<dbReference type="OrthoDB" id="343907at2759"/>
<dbReference type="PANTHER" id="PTHR13378:SF1">
    <property type="entry name" value="RAGULATOR COMPLEX PROTEIN LAMTOR3"/>
    <property type="match status" value="1"/>
</dbReference>
<dbReference type="RefSeq" id="XP_018331187.1">
    <property type="nucleotide sequence ID" value="XM_018475685.1"/>
</dbReference>
<dbReference type="Proteomes" id="UP000192223">
    <property type="component" value="Unplaced"/>
</dbReference>
<dbReference type="FunFam" id="3.30.450.30:FF:000003">
    <property type="entry name" value="ragulator complex protein LAMTOR3 homolog"/>
    <property type="match status" value="1"/>
</dbReference>
<dbReference type="FunCoup" id="A0A1W4XEI9">
    <property type="interactions" value="763"/>
</dbReference>
<dbReference type="Pfam" id="PF08923">
    <property type="entry name" value="MAPKK1_Int"/>
    <property type="match status" value="1"/>
</dbReference>
<dbReference type="STRING" id="224129.A0A1W4XEI9"/>
<keyword evidence="2" id="KW-1185">Reference proteome</keyword>
<name>A0A1W4XEI9_AGRPL</name>
<comment type="similarity">
    <text evidence="1">Belongs to the LAMTOR3 family.</text>
</comment>
<evidence type="ECO:0000313" key="3">
    <source>
        <dbReference type="RefSeq" id="XP_018331187.1"/>
    </source>
</evidence>
<evidence type="ECO:0000256" key="1">
    <source>
        <dbReference type="ARBA" id="ARBA00005356"/>
    </source>
</evidence>
<dbReference type="SUPFAM" id="SSF103196">
    <property type="entry name" value="Roadblock/LC7 domain"/>
    <property type="match status" value="1"/>
</dbReference>
<dbReference type="GO" id="GO:0071986">
    <property type="term" value="C:Ragulator complex"/>
    <property type="evidence" value="ECO:0007669"/>
    <property type="project" value="TreeGrafter"/>
</dbReference>
<dbReference type="GO" id="GO:0032008">
    <property type="term" value="P:positive regulation of TOR signaling"/>
    <property type="evidence" value="ECO:0007669"/>
    <property type="project" value="TreeGrafter"/>
</dbReference>
<reference evidence="3" key="1">
    <citation type="submission" date="2025-08" db="UniProtKB">
        <authorList>
            <consortium name="RefSeq"/>
        </authorList>
    </citation>
    <scope>IDENTIFICATION</scope>
    <source>
        <tissue evidence="3">Entire body</tissue>
    </source>
</reference>
<dbReference type="AlphaFoldDB" id="A0A1W4XEI9"/>
<protein>
    <submittedName>
        <fullName evidence="3">Ragulator complex protein LAMTOR3</fullName>
    </submittedName>
</protein>
<proteinExistence type="inferred from homology"/>
<dbReference type="GO" id="GO:0071230">
    <property type="term" value="P:cellular response to amino acid stimulus"/>
    <property type="evidence" value="ECO:0007669"/>
    <property type="project" value="TreeGrafter"/>
</dbReference>
<dbReference type="GeneID" id="108741063"/>
<dbReference type="Gene3D" id="3.30.450.30">
    <property type="entry name" value="Dynein light chain 2a, cytoplasmic"/>
    <property type="match status" value="1"/>
</dbReference>
<organism evidence="2 3">
    <name type="scientific">Agrilus planipennis</name>
    <name type="common">Emerald ash borer</name>
    <name type="synonym">Agrilus marcopoli</name>
    <dbReference type="NCBI Taxonomy" id="224129"/>
    <lineage>
        <taxon>Eukaryota</taxon>
        <taxon>Metazoa</taxon>
        <taxon>Ecdysozoa</taxon>
        <taxon>Arthropoda</taxon>
        <taxon>Hexapoda</taxon>
        <taxon>Insecta</taxon>
        <taxon>Pterygota</taxon>
        <taxon>Neoptera</taxon>
        <taxon>Endopterygota</taxon>
        <taxon>Coleoptera</taxon>
        <taxon>Polyphaga</taxon>
        <taxon>Elateriformia</taxon>
        <taxon>Buprestoidea</taxon>
        <taxon>Buprestidae</taxon>
        <taxon>Agrilinae</taxon>
        <taxon>Agrilus</taxon>
    </lineage>
</organism>
<dbReference type="InterPro" id="IPR015019">
    <property type="entry name" value="LAMTOR3"/>
</dbReference>
<gene>
    <name evidence="3" type="primary">LOC108741063</name>
</gene>
<evidence type="ECO:0000313" key="2">
    <source>
        <dbReference type="Proteomes" id="UP000192223"/>
    </source>
</evidence>